<dbReference type="EMBL" id="APWK03000009">
    <property type="protein sequence ID" value="PHH55678.1"/>
    <property type="molecule type" value="Genomic_DNA"/>
</dbReference>
<dbReference type="PANTHER" id="PTHR12977:SF4">
    <property type="entry name" value="HISTONE-LYSINE N-METHYLTRANSFERASE KMT5B"/>
    <property type="match status" value="1"/>
</dbReference>
<evidence type="ECO:0000256" key="11">
    <source>
        <dbReference type="ARBA" id="ARBA00023242"/>
    </source>
</evidence>
<dbReference type="PANTHER" id="PTHR12977">
    <property type="entry name" value="SUPPRESSOR OF VARIEGATION 4-20-RELATED"/>
    <property type="match status" value="1"/>
</dbReference>
<comment type="catalytic activity">
    <reaction evidence="14">
        <text>L-lysyl(20)-[histone H4] + 3 S-adenosyl-L-methionine = N(6),N(6),N(6)-trimethyl-L-lysyl(20)-[histone H4] + 3 S-adenosyl-L-homocysteine + 3 H(+)</text>
        <dbReference type="Rhea" id="RHEA:64456"/>
        <dbReference type="Rhea" id="RHEA-COMP:15554"/>
        <dbReference type="Rhea" id="RHEA-COMP:15998"/>
        <dbReference type="ChEBI" id="CHEBI:15378"/>
        <dbReference type="ChEBI" id="CHEBI:29969"/>
        <dbReference type="ChEBI" id="CHEBI:57856"/>
        <dbReference type="ChEBI" id="CHEBI:59789"/>
        <dbReference type="ChEBI" id="CHEBI:61961"/>
        <dbReference type="EC" id="2.1.1.372"/>
    </reaction>
</comment>
<evidence type="ECO:0000256" key="10">
    <source>
        <dbReference type="ARBA" id="ARBA00022853"/>
    </source>
</evidence>
<feature type="compositionally biased region" description="Low complexity" evidence="15">
    <location>
        <begin position="426"/>
        <end position="453"/>
    </location>
</feature>
<keyword evidence="9" id="KW-0949">S-adenosyl-L-methionine</keyword>
<dbReference type="GO" id="GO:0032259">
    <property type="term" value="P:methylation"/>
    <property type="evidence" value="ECO:0007669"/>
    <property type="project" value="UniProtKB-KW"/>
</dbReference>
<keyword evidence="8 17" id="KW-0808">Transferase</keyword>
<dbReference type="Pfam" id="PF00856">
    <property type="entry name" value="SET"/>
    <property type="match status" value="1"/>
</dbReference>
<dbReference type="Gene3D" id="1.10.10.1700">
    <property type="entry name" value="Histone-lysine N-methyltransferase"/>
    <property type="match status" value="1"/>
</dbReference>
<dbReference type="InterPro" id="IPR041938">
    <property type="entry name" value="Hist-Lys_N-MTase_N"/>
</dbReference>
<feature type="domain" description="SET" evidence="16">
    <location>
        <begin position="121"/>
        <end position="235"/>
    </location>
</feature>
<comment type="caution">
    <text evidence="17">The sequence shown here is derived from an EMBL/GenBank/DDBJ whole genome shotgun (WGS) entry which is preliminary data.</text>
</comment>
<dbReference type="InterPro" id="IPR046341">
    <property type="entry name" value="SET_dom_sf"/>
</dbReference>
<dbReference type="InterPro" id="IPR039977">
    <property type="entry name" value="Suv4-20/Set9"/>
</dbReference>
<proteinExistence type="predicted"/>
<keyword evidence="10" id="KW-0156">Chromatin regulator</keyword>
<evidence type="ECO:0000256" key="15">
    <source>
        <dbReference type="SAM" id="MobiDB-lite"/>
    </source>
</evidence>
<feature type="compositionally biased region" description="Low complexity" evidence="15">
    <location>
        <begin position="332"/>
        <end position="341"/>
    </location>
</feature>
<dbReference type="InterPro" id="IPR001214">
    <property type="entry name" value="SET_dom"/>
</dbReference>
<feature type="region of interest" description="Disordered" evidence="15">
    <location>
        <begin position="548"/>
        <end position="586"/>
    </location>
</feature>
<protein>
    <recommendedName>
        <fullName evidence="5">Histone-lysine N-methyltransferase SET9</fullName>
        <ecNumber evidence="12">2.1.1.372</ecNumber>
    </recommendedName>
    <alternativeName>
        <fullName evidence="4">Histone-lysine N-methyltransferase set9</fullName>
    </alternativeName>
    <alternativeName>
        <fullName evidence="13">SET domain protein 9</fullName>
    </alternativeName>
</protein>
<keyword evidence="18" id="KW-1185">Reference proteome</keyword>
<evidence type="ECO:0000256" key="13">
    <source>
        <dbReference type="ARBA" id="ARBA00030653"/>
    </source>
</evidence>
<evidence type="ECO:0000313" key="18">
    <source>
        <dbReference type="Proteomes" id="UP000222788"/>
    </source>
</evidence>
<dbReference type="OrthoDB" id="6627536at2759"/>
<sequence length="586" mass="64292">MPRKPAAQSNNNNSKKPALTLAQISAYDDILTDSLIDHAFYWTIVPKNRPSYHPSRGTREEEISSIITNEIIVKNDLDSAEQQLIQTKGLSKFYTSLRTDAEKTNFRAHMRRYMNVYRVDCAWEVNSTNRYTIINHEASITARRFIRRNETIKYLAGIQVVMTPEEEREISVRKKDFSVVVSARSKCASLFMGPARFANHDCAANAKLMTTSQSGIEIVATRNIEVGEEITVTYSASYFGENNCDCLCKTCEEKLRNGWAQPVEGAVAGVPSGVKPSIEGGELAAEGYSLRRRRRRCDDISASSASRSSSAALAVTEDIRPKVARGARHRAAANASPGIAASESPKALTDSTKPSPKRRLSQLETPPITPAKRAKSESDSESGSSGRGSGSRGATAVVVSLDKRGGRSKQQASNAPLVQPDARLLSPESMPESEASSTSALPAPKTAAKSKSAVRPTKRSPCRVPGDYTLTPLLLCEPEMAWIACTICSAVFVQHNAYYTKSACPRCERHSKLYGFVWPKTEPAGPRDREERVLDHRTVHRFLRAADELRARGRKVQPSRSRSCTTPGEGEEAGADTETGPRQRGR</sequence>
<comment type="subcellular location">
    <subcellularLocation>
        <location evidence="3">Chromosome</location>
    </subcellularLocation>
    <subcellularLocation>
        <location evidence="2">Nucleus</location>
    </subcellularLocation>
</comment>
<dbReference type="SMART" id="SM00317">
    <property type="entry name" value="SET"/>
    <property type="match status" value="1"/>
</dbReference>
<evidence type="ECO:0000256" key="9">
    <source>
        <dbReference type="ARBA" id="ARBA00022691"/>
    </source>
</evidence>
<dbReference type="AlphaFoldDB" id="A0A2C5X8G6"/>
<dbReference type="STRING" id="1035309.A0A2C5X8G6"/>
<dbReference type="PROSITE" id="PS50280">
    <property type="entry name" value="SET"/>
    <property type="match status" value="1"/>
</dbReference>
<dbReference type="CDD" id="cd10524">
    <property type="entry name" value="SET_Suv4-20-like"/>
    <property type="match status" value="1"/>
</dbReference>
<evidence type="ECO:0000256" key="7">
    <source>
        <dbReference type="ARBA" id="ARBA00022603"/>
    </source>
</evidence>
<dbReference type="EC" id="2.1.1.372" evidence="12"/>
<keyword evidence="6" id="KW-0158">Chromosome</keyword>
<reference evidence="17 18" key="2">
    <citation type="journal article" date="2013" name="IMA Fungus">
        <title>IMA Genome-F 1: Ceratocystis fimbriata: Draft nuclear genome sequence for the plant pathogen, Ceratocystis fimbriata.</title>
        <authorList>
            <person name="Wilken P.M."/>
            <person name="Steenkamp E.T."/>
            <person name="Wingfield M.J."/>
            <person name="de Beer Z.W."/>
            <person name="Wingfield B.D."/>
        </authorList>
    </citation>
    <scope>NUCLEOTIDE SEQUENCE [LARGE SCALE GENOMIC DNA]</scope>
    <source>
        <strain evidence="17 18">CBS 114723</strain>
    </source>
</reference>
<dbReference type="Gene3D" id="2.170.270.10">
    <property type="entry name" value="SET domain"/>
    <property type="match status" value="1"/>
</dbReference>
<reference evidence="17 18" key="1">
    <citation type="journal article" date="2013" name="Fungal Biol.">
        <title>Analysis of microsatellite markers in the genome of the plant pathogen Ceratocystis fimbriata.</title>
        <authorList>
            <person name="Simpson M.C."/>
            <person name="Wilken P.M."/>
            <person name="Coetzee M.P."/>
            <person name="Wingfield M.J."/>
            <person name="Wingfield B.D."/>
        </authorList>
    </citation>
    <scope>NUCLEOTIDE SEQUENCE [LARGE SCALE GENOMIC DNA]</scope>
    <source>
        <strain evidence="17 18">CBS 114723</strain>
    </source>
</reference>
<evidence type="ECO:0000259" key="16">
    <source>
        <dbReference type="PROSITE" id="PS50280"/>
    </source>
</evidence>
<comment type="function">
    <text evidence="1">Histone methyltransferase that trimethylates 'Lys-20' of histone H4 to form H4K20me3.</text>
</comment>
<keyword evidence="11" id="KW-0539">Nucleus</keyword>
<evidence type="ECO:0000256" key="2">
    <source>
        <dbReference type="ARBA" id="ARBA00004123"/>
    </source>
</evidence>
<name>A0A2C5X8G6_9PEZI</name>
<evidence type="ECO:0000313" key="17">
    <source>
        <dbReference type="EMBL" id="PHH55678.1"/>
    </source>
</evidence>
<evidence type="ECO:0000256" key="12">
    <source>
        <dbReference type="ARBA" id="ARBA00024057"/>
    </source>
</evidence>
<evidence type="ECO:0000256" key="8">
    <source>
        <dbReference type="ARBA" id="ARBA00022679"/>
    </source>
</evidence>
<evidence type="ECO:0000256" key="14">
    <source>
        <dbReference type="ARBA" id="ARBA00048081"/>
    </source>
</evidence>
<evidence type="ECO:0000256" key="5">
    <source>
        <dbReference type="ARBA" id="ARBA00015413"/>
    </source>
</evidence>
<keyword evidence="7 17" id="KW-0489">Methyltransferase</keyword>
<evidence type="ECO:0000256" key="6">
    <source>
        <dbReference type="ARBA" id="ARBA00022454"/>
    </source>
</evidence>
<accession>A0A2C5X8G6</accession>
<dbReference type="PROSITE" id="PS51567">
    <property type="entry name" value="SAM_MT43_SUVAR420_1"/>
    <property type="match status" value="1"/>
</dbReference>
<feature type="region of interest" description="Disordered" evidence="15">
    <location>
        <begin position="323"/>
        <end position="462"/>
    </location>
</feature>
<dbReference type="GO" id="GO:0140943">
    <property type="term" value="F:histone H4K20 trimethyltransferase activity"/>
    <property type="evidence" value="ECO:0007669"/>
    <property type="project" value="UniProtKB-EC"/>
</dbReference>
<evidence type="ECO:0000256" key="3">
    <source>
        <dbReference type="ARBA" id="ARBA00004286"/>
    </source>
</evidence>
<gene>
    <name evidence="17" type="primary">SET9</name>
    <name evidence="17" type="ORF">CFIMG_000842RA</name>
</gene>
<dbReference type="GO" id="GO:0005634">
    <property type="term" value="C:nucleus"/>
    <property type="evidence" value="ECO:0007669"/>
    <property type="project" value="UniProtKB-SubCell"/>
</dbReference>
<dbReference type="Proteomes" id="UP000222788">
    <property type="component" value="Unassembled WGS sequence"/>
</dbReference>
<dbReference type="GO" id="GO:0005694">
    <property type="term" value="C:chromosome"/>
    <property type="evidence" value="ECO:0007669"/>
    <property type="project" value="UniProtKB-SubCell"/>
</dbReference>
<organism evidence="17 18">
    <name type="scientific">Ceratocystis fimbriata CBS 114723</name>
    <dbReference type="NCBI Taxonomy" id="1035309"/>
    <lineage>
        <taxon>Eukaryota</taxon>
        <taxon>Fungi</taxon>
        <taxon>Dikarya</taxon>
        <taxon>Ascomycota</taxon>
        <taxon>Pezizomycotina</taxon>
        <taxon>Sordariomycetes</taxon>
        <taxon>Hypocreomycetidae</taxon>
        <taxon>Microascales</taxon>
        <taxon>Ceratocystidaceae</taxon>
        <taxon>Ceratocystis</taxon>
    </lineage>
</organism>
<dbReference type="SUPFAM" id="SSF82199">
    <property type="entry name" value="SET domain"/>
    <property type="match status" value="1"/>
</dbReference>
<evidence type="ECO:0000256" key="1">
    <source>
        <dbReference type="ARBA" id="ARBA00001984"/>
    </source>
</evidence>
<dbReference type="InterPro" id="IPR025783">
    <property type="entry name" value="Set9_fungi"/>
</dbReference>
<evidence type="ECO:0000256" key="4">
    <source>
        <dbReference type="ARBA" id="ARBA00014232"/>
    </source>
</evidence>